<dbReference type="AlphaFoldDB" id="A0A9W8I8N6"/>
<dbReference type="GO" id="GO:0005739">
    <property type="term" value="C:mitochondrion"/>
    <property type="evidence" value="ECO:0007669"/>
    <property type="project" value="TreeGrafter"/>
</dbReference>
<name>A0A9W8I8N6_9FUNG</name>
<feature type="compositionally biased region" description="Basic and acidic residues" evidence="1">
    <location>
        <begin position="181"/>
        <end position="191"/>
    </location>
</feature>
<evidence type="ECO:0000313" key="3">
    <source>
        <dbReference type="EMBL" id="KAJ2843671.1"/>
    </source>
</evidence>
<dbReference type="GO" id="GO:0005783">
    <property type="term" value="C:endoplasmic reticulum"/>
    <property type="evidence" value="ECO:0007669"/>
    <property type="project" value="InterPro"/>
</dbReference>
<dbReference type="PANTHER" id="PTHR28112">
    <property type="entry name" value="SRP-INDEPENDENT TARGETING PROTEIN 3"/>
    <property type="match status" value="1"/>
</dbReference>
<feature type="transmembrane region" description="Helical" evidence="2">
    <location>
        <begin position="27"/>
        <end position="46"/>
    </location>
</feature>
<sequence>VIQLAVIFGTMHVVKRAGLESPEYAPLIRGAYAVTTAIILALTFYLKTQIQKCNDTTALEYDDPAPGSQQGRIVTTVAKYDLAETAKLQKSTLFTAAIVVFMHFKFGYIQPLILQSLLPLLNLYKNPLFQIHILGKPATDSLKRPWVPENPFAALTGASSNNATAPAAGSSASIAGSESSSSDHEESRKDR</sequence>
<dbReference type="OrthoDB" id="18139at2759"/>
<dbReference type="EMBL" id="JANBUW010001331">
    <property type="protein sequence ID" value="KAJ2843671.1"/>
    <property type="molecule type" value="Genomic_DNA"/>
</dbReference>
<feature type="region of interest" description="Disordered" evidence="1">
    <location>
        <begin position="157"/>
        <end position="191"/>
    </location>
</feature>
<feature type="non-terminal residue" evidence="3">
    <location>
        <position position="1"/>
    </location>
</feature>
<feature type="compositionally biased region" description="Low complexity" evidence="1">
    <location>
        <begin position="157"/>
        <end position="180"/>
    </location>
</feature>
<organism evidence="3 4">
    <name type="scientific">Coemansia brasiliensis</name>
    <dbReference type="NCBI Taxonomy" id="2650707"/>
    <lineage>
        <taxon>Eukaryota</taxon>
        <taxon>Fungi</taxon>
        <taxon>Fungi incertae sedis</taxon>
        <taxon>Zoopagomycota</taxon>
        <taxon>Kickxellomycotina</taxon>
        <taxon>Kickxellomycetes</taxon>
        <taxon>Kickxellales</taxon>
        <taxon>Kickxellaceae</taxon>
        <taxon>Coemansia</taxon>
    </lineage>
</organism>
<dbReference type="PANTHER" id="PTHR28112:SF1">
    <property type="entry name" value="SRP-INDEPENDENT TARGETING PROTEIN 3"/>
    <property type="match status" value="1"/>
</dbReference>
<proteinExistence type="predicted"/>
<dbReference type="Proteomes" id="UP001139887">
    <property type="component" value="Unassembled WGS sequence"/>
</dbReference>
<keyword evidence="2" id="KW-0472">Membrane</keyword>
<keyword evidence="2" id="KW-0812">Transmembrane</keyword>
<evidence type="ECO:0000256" key="2">
    <source>
        <dbReference type="SAM" id="Phobius"/>
    </source>
</evidence>
<evidence type="ECO:0000256" key="1">
    <source>
        <dbReference type="SAM" id="MobiDB-lite"/>
    </source>
</evidence>
<protein>
    <submittedName>
        <fullName evidence="3">Phosphate transporter (Pho88)</fullName>
    </submittedName>
</protein>
<dbReference type="GO" id="GO:0045047">
    <property type="term" value="P:protein targeting to ER"/>
    <property type="evidence" value="ECO:0007669"/>
    <property type="project" value="InterPro"/>
</dbReference>
<keyword evidence="2" id="KW-1133">Transmembrane helix</keyword>
<gene>
    <name evidence="3" type="primary">PHO88</name>
    <name evidence="3" type="ORF">IWW36_005477</name>
</gene>
<keyword evidence="4" id="KW-1185">Reference proteome</keyword>
<accession>A0A9W8I8N6</accession>
<reference evidence="3" key="1">
    <citation type="submission" date="2022-07" db="EMBL/GenBank/DDBJ databases">
        <title>Phylogenomic reconstructions and comparative analyses of Kickxellomycotina fungi.</title>
        <authorList>
            <person name="Reynolds N.K."/>
            <person name="Stajich J.E."/>
            <person name="Barry K."/>
            <person name="Grigoriev I.V."/>
            <person name="Crous P."/>
            <person name="Smith M.E."/>
        </authorList>
    </citation>
    <scope>NUCLEOTIDE SEQUENCE</scope>
    <source>
        <strain evidence="3">NRRL 1566</strain>
    </source>
</reference>
<evidence type="ECO:0000313" key="4">
    <source>
        <dbReference type="Proteomes" id="UP001139887"/>
    </source>
</evidence>
<dbReference type="Pfam" id="PF10032">
    <property type="entry name" value="Pho88"/>
    <property type="match status" value="1"/>
</dbReference>
<comment type="caution">
    <text evidence="3">The sequence shown here is derived from an EMBL/GenBank/DDBJ whole genome shotgun (WGS) entry which is preliminary data.</text>
</comment>
<dbReference type="InterPro" id="IPR012098">
    <property type="entry name" value="SND3_fun"/>
</dbReference>